<protein>
    <submittedName>
        <fullName evidence="2">Glucosidase</fullName>
    </submittedName>
</protein>
<dbReference type="Gene3D" id="1.50.10.10">
    <property type="match status" value="1"/>
</dbReference>
<dbReference type="STRING" id="713585.THITH_03310"/>
<dbReference type="HOGENOM" id="CLU_005386_0_1_6"/>
<dbReference type="InterPro" id="IPR012341">
    <property type="entry name" value="6hp_glycosidase-like_sf"/>
</dbReference>
<dbReference type="AlphaFoldDB" id="W0DKC4"/>
<dbReference type="InterPro" id="IPR004888">
    <property type="entry name" value="Glycoside_hydrolase_63"/>
</dbReference>
<proteinExistence type="predicted"/>
<dbReference type="InterPro" id="IPR008928">
    <property type="entry name" value="6-hairpin_glycosidase_sf"/>
</dbReference>
<dbReference type="KEGG" id="tti:THITH_03310"/>
<gene>
    <name evidence="2" type="ORF">THITH_03310</name>
</gene>
<evidence type="ECO:0000313" key="3">
    <source>
        <dbReference type="Proteomes" id="UP000005289"/>
    </source>
</evidence>
<name>W0DKC4_9GAMM</name>
<organism evidence="2 3">
    <name type="scientific">Thioalkalivibrio paradoxus ARh 1</name>
    <dbReference type="NCBI Taxonomy" id="713585"/>
    <lineage>
        <taxon>Bacteria</taxon>
        <taxon>Pseudomonadati</taxon>
        <taxon>Pseudomonadota</taxon>
        <taxon>Gammaproteobacteria</taxon>
        <taxon>Chromatiales</taxon>
        <taxon>Ectothiorhodospiraceae</taxon>
        <taxon>Thioalkalivibrio</taxon>
    </lineage>
</organism>
<reference evidence="2 3" key="1">
    <citation type="submission" date="2013-12" db="EMBL/GenBank/DDBJ databases">
        <authorList>
            <consortium name="DOE Joint Genome Institute"/>
            <person name="Muyzer G."/>
            <person name="Huntemann M."/>
            <person name="Han J."/>
            <person name="Chen A."/>
            <person name="Kyrpides N."/>
            <person name="Mavromatis K."/>
            <person name="Markowitz V."/>
            <person name="Palaniappan K."/>
            <person name="Ivanova N."/>
            <person name="Schaumberg A."/>
            <person name="Pati A."/>
            <person name="Liolios K."/>
            <person name="Nordberg H.P."/>
            <person name="Cantor M.N."/>
            <person name="Hua S.X."/>
            <person name="Woyke T."/>
        </authorList>
    </citation>
    <scope>NUCLEOTIDE SEQUENCE [LARGE SCALE GENOMIC DNA]</scope>
    <source>
        <strain evidence="2 3">ARh 1</strain>
    </source>
</reference>
<accession>W0DKC4</accession>
<dbReference type="PANTHER" id="PTHR10412:SF10">
    <property type="entry name" value="GLYCOSYL HYDROLASE FAMILY 63 C-TERMINAL DOMAIN-CONTAINING PROTEIN"/>
    <property type="match status" value="1"/>
</dbReference>
<keyword evidence="3" id="KW-1185">Reference proteome</keyword>
<dbReference type="GO" id="GO:0004573">
    <property type="term" value="F:Glc3Man9GlcNAc2 oligosaccharide glucosidase activity"/>
    <property type="evidence" value="ECO:0007669"/>
    <property type="project" value="InterPro"/>
</dbReference>
<evidence type="ECO:0000313" key="2">
    <source>
        <dbReference type="EMBL" id="AHE97453.1"/>
    </source>
</evidence>
<dbReference type="Proteomes" id="UP000005289">
    <property type="component" value="Chromosome"/>
</dbReference>
<dbReference type="GO" id="GO:0009311">
    <property type="term" value="P:oligosaccharide metabolic process"/>
    <property type="evidence" value="ECO:0007669"/>
    <property type="project" value="InterPro"/>
</dbReference>
<dbReference type="EMBL" id="CP007029">
    <property type="protein sequence ID" value="AHE97453.1"/>
    <property type="molecule type" value="Genomic_DNA"/>
</dbReference>
<evidence type="ECO:0000259" key="1">
    <source>
        <dbReference type="Pfam" id="PF22422"/>
    </source>
</evidence>
<dbReference type="Pfam" id="PF22422">
    <property type="entry name" value="MGH1-like_GH"/>
    <property type="match status" value="1"/>
</dbReference>
<dbReference type="InterPro" id="IPR054491">
    <property type="entry name" value="MGH1-like_GH"/>
</dbReference>
<sequence>MMKGKEADRLRSSYAARHPESWLRWGPYLSERQWGTVREDYSPGGNAWDYFPHDHARSRAYRWGEDGLAGISDDQQRLCFALALWNGRDLILKERLFGLTNSEGNHGEDVKEYYFYLDNTPTHSYMKWLYKYPQQAFPYDWLVAENARRKRTDPGAMEFELIDTGVFADDRYFDVEVEYAKGAVQDILIRICATNRGPDPATLHLLPTLWFRNTWSWYLESMPPNLAGKKPVDGAGISTVLATPAPGDDSLDPMALYCQGADDLLFANNESNAARLWGVADSPPYPKDGINDHIVNGSPTVDPTLTGTKAAAVYRLEIAPGATQEIRLRLCDNLAMADPFGPDFDTVLRTRSAEADEFHTALQPQDLSEERRAIQRQAYAGMLWSKQYYHYIVKDWLKGDPAGPAPPASRERNREWVHFHADHILSMPDKWEYPWFASWDLCFQAVVFARLDAEFAKEQLLILAREFFMSPNGAIPAYEWSFNDVNPPLHAWAALRIFHIDKQQRGGDGDTRFLADVFRYCLMYFTWWTNRKDPSNRNLFEGGFLGLDNISVIDRSHLGELEGQLGRPLELYQSDGTSWMGMFSLNVMEMALILAEHGATEYARLASKFFQHFVFIADAMNSIERRSQGQVSVWDDEDGFFYDVLKVGGNPEQYHTLRLRSLVGIVALFPVAILDLDAIEPTSAKGLKGRIEWFVAQHPELLDQALTTHDSGTERHLLTFVKPEQLRRVLTRVFDELEFLSPHGIRGISRAYRDKPFSMQIDGVTLSERYEPAESSVGLFGGNSNWRGPVWFPINFLLIDALRRYHAFFGDTFQIEYPARSGRRCDLREIADDLAERLVGIFERGTAGRRPVHGGNEIFQDDPNWRDLFLFYEYFHGDNGAGIGASHQTGWTGLAAELLSSKG</sequence>
<dbReference type="PANTHER" id="PTHR10412">
    <property type="entry name" value="MANNOSYL-OLIGOSACCHARIDE GLUCOSIDASE"/>
    <property type="match status" value="1"/>
</dbReference>
<feature type="domain" description="Mannosylglycerate hydrolase MGH1-like glycoside hydrolase" evidence="1">
    <location>
        <begin position="433"/>
        <end position="668"/>
    </location>
</feature>
<dbReference type="SUPFAM" id="SSF48208">
    <property type="entry name" value="Six-hairpin glycosidases"/>
    <property type="match status" value="1"/>
</dbReference>